<feature type="repeat" description="ANK" evidence="14">
    <location>
        <begin position="57"/>
        <end position="89"/>
    </location>
</feature>
<organism evidence="18 19">
    <name type="scientific">Arabidopsis thaliana</name>
    <name type="common">Mouse-ear cress</name>
    <dbReference type="NCBI Taxonomy" id="3702"/>
    <lineage>
        <taxon>Eukaryota</taxon>
        <taxon>Viridiplantae</taxon>
        <taxon>Streptophyta</taxon>
        <taxon>Embryophyta</taxon>
        <taxon>Tracheophyta</taxon>
        <taxon>Spermatophyta</taxon>
        <taxon>Magnoliopsida</taxon>
        <taxon>eudicotyledons</taxon>
        <taxon>Gunneridae</taxon>
        <taxon>Pentapetalae</taxon>
        <taxon>rosids</taxon>
        <taxon>malvids</taxon>
        <taxon>Brassicales</taxon>
        <taxon>Brassicaceae</taxon>
        <taxon>Camelineae</taxon>
        <taxon>Arabidopsis</taxon>
    </lineage>
</organism>
<evidence type="ECO:0000256" key="13">
    <source>
        <dbReference type="ARBA" id="ARBA00048048"/>
    </source>
</evidence>
<protein>
    <recommendedName>
        <fullName evidence="15">S-acyltransferase</fullName>
        <ecNumber evidence="15">2.3.1.225</ecNumber>
    </recommendedName>
    <alternativeName>
        <fullName evidence="15">Palmitoyltransferase</fullName>
    </alternativeName>
</protein>
<comment type="catalytic activity">
    <reaction evidence="13 15">
        <text>L-cysteinyl-[protein] + hexadecanoyl-CoA = S-hexadecanoyl-L-cysteinyl-[protein] + CoA</text>
        <dbReference type="Rhea" id="RHEA:36683"/>
        <dbReference type="Rhea" id="RHEA-COMP:10131"/>
        <dbReference type="Rhea" id="RHEA-COMP:11032"/>
        <dbReference type="ChEBI" id="CHEBI:29950"/>
        <dbReference type="ChEBI" id="CHEBI:57287"/>
        <dbReference type="ChEBI" id="CHEBI:57379"/>
        <dbReference type="ChEBI" id="CHEBI:74151"/>
        <dbReference type="EC" id="2.3.1.225"/>
    </reaction>
</comment>
<dbReference type="GO" id="GO:0000139">
    <property type="term" value="C:Golgi membrane"/>
    <property type="evidence" value="ECO:0007669"/>
    <property type="project" value="UniProtKB-SubCell"/>
</dbReference>
<dbReference type="SMART" id="SM00248">
    <property type="entry name" value="ANK"/>
    <property type="match status" value="6"/>
</dbReference>
<evidence type="ECO:0000256" key="2">
    <source>
        <dbReference type="ARBA" id="ARBA00008574"/>
    </source>
</evidence>
<feature type="region of interest" description="Disordered" evidence="16">
    <location>
        <begin position="1"/>
        <end position="23"/>
    </location>
</feature>
<feature type="repeat" description="ANK" evidence="14">
    <location>
        <begin position="190"/>
        <end position="214"/>
    </location>
</feature>
<accession>A0A7G2E8D3</accession>
<feature type="domain" description="Palmitoyltransferase DHHC" evidence="17">
    <location>
        <begin position="348"/>
        <end position="425"/>
    </location>
</feature>
<evidence type="ECO:0000256" key="1">
    <source>
        <dbReference type="ARBA" id="ARBA00004653"/>
    </source>
</evidence>
<dbReference type="GO" id="GO:0019706">
    <property type="term" value="F:protein-cysteine S-palmitoyltransferase activity"/>
    <property type="evidence" value="ECO:0007669"/>
    <property type="project" value="UniProtKB-EC"/>
</dbReference>
<evidence type="ECO:0000256" key="10">
    <source>
        <dbReference type="ARBA" id="ARBA00023139"/>
    </source>
</evidence>
<dbReference type="InterPro" id="IPR002110">
    <property type="entry name" value="Ankyrin_rpt"/>
</dbReference>
<evidence type="ECO:0000256" key="16">
    <source>
        <dbReference type="SAM" id="MobiDB-lite"/>
    </source>
</evidence>
<feature type="compositionally biased region" description="Polar residues" evidence="16">
    <location>
        <begin position="12"/>
        <end position="23"/>
    </location>
</feature>
<sequence>MDSSEIEVVPLDSNSHQSPTESPTITDVFSASAYGDLHQLKHFVEHNGSSVSLPDDNGFYALQWAALNNSLHVAQYIIQHGGDVNSADNIQQTPLHWAAVKGSIDVADLLLQHGARIEAVDVNGFRAVHVASQYGQTAFVNHIIVDYAADYNALDIEGRSPLHWAAYNGFTETVRLLLFRDACQNRQDNTGCTPLHWAVIKDNVEACTLLVHAGTKEELILKDNTGSTPLKLASDKGHRQLALFLSKAMRTRKNSFVDKIFCGKLGETSYAPMLFSLIVILMVLFITSIVSASNLPKITAMVGLWACFGLSCGVYALITFYRVSSQHTANDPLIDINFKNPSWKGNWSQLCPTCKIIRPVRSKHCPTCKRCVEQFDHHCPWISNCVGKKNKRYFLVFVIMGALTSFVGGTTAVQRLWRGIPQSYMIARNITTNELWNVKRFSYLRGPDGRFYNPYNHGLQRNCTDFLVHGYTRDDEVVPSSIL</sequence>
<proteinExistence type="inferred from homology"/>
<evidence type="ECO:0000256" key="9">
    <source>
        <dbReference type="ARBA" id="ARBA00023136"/>
    </source>
</evidence>
<feature type="repeat" description="ANK" evidence="14">
    <location>
        <begin position="123"/>
        <end position="156"/>
    </location>
</feature>
<dbReference type="EC" id="2.3.1.225" evidence="15"/>
<gene>
    <name evidence="18" type="ORF">AT9943_LOCUS6709</name>
</gene>
<dbReference type="Gene3D" id="1.25.40.20">
    <property type="entry name" value="Ankyrin repeat-containing domain"/>
    <property type="match status" value="3"/>
</dbReference>
<evidence type="ECO:0000256" key="8">
    <source>
        <dbReference type="ARBA" id="ARBA00023043"/>
    </source>
</evidence>
<feature type="transmembrane region" description="Helical" evidence="15">
    <location>
        <begin position="270"/>
        <end position="290"/>
    </location>
</feature>
<evidence type="ECO:0000256" key="7">
    <source>
        <dbReference type="ARBA" id="ARBA00023034"/>
    </source>
</evidence>
<dbReference type="Pfam" id="PF12796">
    <property type="entry name" value="Ank_2"/>
    <property type="match status" value="2"/>
</dbReference>
<keyword evidence="6 15" id="KW-1133">Transmembrane helix</keyword>
<keyword evidence="12 15" id="KW-0012">Acyltransferase</keyword>
<dbReference type="EMBL" id="LR881467">
    <property type="protein sequence ID" value="CAD5318477.1"/>
    <property type="molecule type" value="Genomic_DNA"/>
</dbReference>
<dbReference type="SUPFAM" id="SSF48403">
    <property type="entry name" value="Ankyrin repeat"/>
    <property type="match status" value="1"/>
</dbReference>
<comment type="domain">
    <text evidence="15">The DHHC domain is required for palmitoyltransferase activity.</text>
</comment>
<evidence type="ECO:0000256" key="3">
    <source>
        <dbReference type="ARBA" id="ARBA00022679"/>
    </source>
</evidence>
<comment type="subcellular location">
    <subcellularLocation>
        <location evidence="1">Golgi apparatus membrane</location>
        <topology evidence="1">Multi-pass membrane protein</topology>
    </subcellularLocation>
</comment>
<dbReference type="PANTHER" id="PTHR24161">
    <property type="entry name" value="ANK_REP_REGION DOMAIN-CONTAINING PROTEIN-RELATED"/>
    <property type="match status" value="1"/>
</dbReference>
<keyword evidence="7" id="KW-0333">Golgi apparatus</keyword>
<name>A0A7G2E8D3_ARATH</name>
<dbReference type="FunFam" id="1.25.40.20:FF:000300">
    <property type="entry name" value="S-acyltransferase"/>
    <property type="match status" value="1"/>
</dbReference>
<keyword evidence="11" id="KW-0449">Lipoprotein</keyword>
<evidence type="ECO:0000256" key="11">
    <source>
        <dbReference type="ARBA" id="ARBA00023288"/>
    </source>
</evidence>
<evidence type="ECO:0000256" key="14">
    <source>
        <dbReference type="PROSITE-ProRule" id="PRU00023"/>
    </source>
</evidence>
<dbReference type="PROSITE" id="PS50216">
    <property type="entry name" value="DHHC"/>
    <property type="match status" value="1"/>
</dbReference>
<reference evidence="18 19" key="1">
    <citation type="submission" date="2020-09" db="EMBL/GenBank/DDBJ databases">
        <authorList>
            <person name="Ashkenazy H."/>
        </authorList>
    </citation>
    <scope>NUCLEOTIDE SEQUENCE [LARGE SCALE GENOMIC DNA]</scope>
    <source>
        <strain evidence="19">cv. Cdm-0</strain>
    </source>
</reference>
<keyword evidence="4 15" id="KW-0812">Transmembrane</keyword>
<evidence type="ECO:0000256" key="5">
    <source>
        <dbReference type="ARBA" id="ARBA00022737"/>
    </source>
</evidence>
<evidence type="ECO:0000259" key="17">
    <source>
        <dbReference type="Pfam" id="PF01529"/>
    </source>
</evidence>
<evidence type="ECO:0000313" key="19">
    <source>
        <dbReference type="Proteomes" id="UP000516314"/>
    </source>
</evidence>
<keyword evidence="8 14" id="KW-0040">ANK repeat</keyword>
<evidence type="ECO:0000256" key="15">
    <source>
        <dbReference type="RuleBase" id="RU079119"/>
    </source>
</evidence>
<dbReference type="InterPro" id="IPR036770">
    <property type="entry name" value="Ankyrin_rpt-contain_sf"/>
</dbReference>
<evidence type="ECO:0000313" key="18">
    <source>
        <dbReference type="EMBL" id="CAD5318477.1"/>
    </source>
</evidence>
<keyword evidence="10" id="KW-0564">Palmitate</keyword>
<feature type="transmembrane region" description="Helical" evidence="15">
    <location>
        <begin position="302"/>
        <end position="323"/>
    </location>
</feature>
<feature type="repeat" description="ANK" evidence="14">
    <location>
        <begin position="157"/>
        <end position="189"/>
    </location>
</feature>
<dbReference type="PANTHER" id="PTHR24161:SF101">
    <property type="entry name" value="PROTEIN S-ACYLTRANSFERASE 23-RELATED"/>
    <property type="match status" value="1"/>
</dbReference>
<feature type="repeat" description="ANK" evidence="14">
    <location>
        <begin position="90"/>
        <end position="122"/>
    </location>
</feature>
<evidence type="ECO:0000256" key="12">
    <source>
        <dbReference type="ARBA" id="ARBA00023315"/>
    </source>
</evidence>
<keyword evidence="9 15" id="KW-0472">Membrane</keyword>
<dbReference type="Proteomes" id="UP000516314">
    <property type="component" value="Chromosome 2"/>
</dbReference>
<feature type="transmembrane region" description="Helical" evidence="15">
    <location>
        <begin position="393"/>
        <end position="413"/>
    </location>
</feature>
<dbReference type="InterPro" id="IPR001594">
    <property type="entry name" value="Palmitoyltrfase_DHHC"/>
</dbReference>
<keyword evidence="3 15" id="KW-0808">Transferase</keyword>
<keyword evidence="5" id="KW-0677">Repeat</keyword>
<evidence type="ECO:0000256" key="6">
    <source>
        <dbReference type="ARBA" id="ARBA00022989"/>
    </source>
</evidence>
<dbReference type="AlphaFoldDB" id="A0A7G2E8D3"/>
<dbReference type="Pfam" id="PF01529">
    <property type="entry name" value="DHHC"/>
    <property type="match status" value="1"/>
</dbReference>
<comment type="similarity">
    <text evidence="2 15">Belongs to the DHHC palmitoyltransferase family.</text>
</comment>
<dbReference type="PROSITE" id="PS50297">
    <property type="entry name" value="ANK_REP_REGION"/>
    <property type="match status" value="4"/>
</dbReference>
<evidence type="ECO:0000256" key="4">
    <source>
        <dbReference type="ARBA" id="ARBA00022692"/>
    </source>
</evidence>
<dbReference type="PROSITE" id="PS50088">
    <property type="entry name" value="ANK_REPEAT"/>
    <property type="match status" value="5"/>
</dbReference>